<dbReference type="Proteomes" id="UP000004095">
    <property type="component" value="Unassembled WGS sequence"/>
</dbReference>
<dbReference type="AlphaFoldDB" id="A1ZKW3"/>
<dbReference type="SUPFAM" id="SSF54285">
    <property type="entry name" value="MoaD/ThiS"/>
    <property type="match status" value="1"/>
</dbReference>
<dbReference type="InterPro" id="IPR003749">
    <property type="entry name" value="ThiS/MoaD-like"/>
</dbReference>
<sequence length="67" mass="7358">MEIHINQNTYSFDASKTIDEVLEVLDLPRHKGVAIAVNNAVVPQHQWASYDLKNADKVLLIKASAGG</sequence>
<dbReference type="EMBL" id="AAWS01000013">
    <property type="protein sequence ID" value="EAY28929.1"/>
    <property type="molecule type" value="Genomic_DNA"/>
</dbReference>
<evidence type="ECO:0000313" key="2">
    <source>
        <dbReference type="Proteomes" id="UP000004095"/>
    </source>
</evidence>
<dbReference type="NCBIfam" id="TIGR01683">
    <property type="entry name" value="thiS"/>
    <property type="match status" value="1"/>
</dbReference>
<proteinExistence type="predicted"/>
<dbReference type="Pfam" id="PF02597">
    <property type="entry name" value="ThiS"/>
    <property type="match status" value="1"/>
</dbReference>
<gene>
    <name evidence="1" type="ORF">M23134_00083</name>
</gene>
<dbReference type="InterPro" id="IPR010035">
    <property type="entry name" value="Thi_S"/>
</dbReference>
<dbReference type="InterPro" id="IPR012675">
    <property type="entry name" value="Beta-grasp_dom_sf"/>
</dbReference>
<accession>A1ZKW3</accession>
<dbReference type="CDD" id="cd00565">
    <property type="entry name" value="Ubl_ThiS"/>
    <property type="match status" value="1"/>
</dbReference>
<dbReference type="Gene3D" id="3.10.20.30">
    <property type="match status" value="1"/>
</dbReference>
<keyword evidence="2" id="KW-1185">Reference proteome</keyword>
<evidence type="ECO:0000313" key="1">
    <source>
        <dbReference type="EMBL" id="EAY28929.1"/>
    </source>
</evidence>
<dbReference type="PANTHER" id="PTHR34472">
    <property type="entry name" value="SULFUR CARRIER PROTEIN THIS"/>
    <property type="match status" value="1"/>
</dbReference>
<reference evidence="1 2" key="1">
    <citation type="submission" date="2007-01" db="EMBL/GenBank/DDBJ databases">
        <authorList>
            <person name="Haygood M."/>
            <person name="Podell S."/>
            <person name="Anderson C."/>
            <person name="Hopkinson B."/>
            <person name="Roe K."/>
            <person name="Barbeau K."/>
            <person name="Gaasterland T."/>
            <person name="Ferriera S."/>
            <person name="Johnson J."/>
            <person name="Kravitz S."/>
            <person name="Beeson K."/>
            <person name="Sutton G."/>
            <person name="Rogers Y.-H."/>
            <person name="Friedman R."/>
            <person name="Frazier M."/>
            <person name="Venter J.C."/>
        </authorList>
    </citation>
    <scope>NUCLEOTIDE SEQUENCE [LARGE SCALE GENOMIC DNA]</scope>
    <source>
        <strain evidence="1 2">ATCC 23134</strain>
    </source>
</reference>
<dbReference type="PANTHER" id="PTHR34472:SF1">
    <property type="entry name" value="SULFUR CARRIER PROTEIN THIS"/>
    <property type="match status" value="1"/>
</dbReference>
<organism evidence="1 2">
    <name type="scientific">Microscilla marina ATCC 23134</name>
    <dbReference type="NCBI Taxonomy" id="313606"/>
    <lineage>
        <taxon>Bacteria</taxon>
        <taxon>Pseudomonadati</taxon>
        <taxon>Bacteroidota</taxon>
        <taxon>Cytophagia</taxon>
        <taxon>Cytophagales</taxon>
        <taxon>Microscillaceae</taxon>
        <taxon>Microscilla</taxon>
    </lineage>
</organism>
<dbReference type="OrthoDB" id="1525151at2"/>
<comment type="caution">
    <text evidence="1">The sequence shown here is derived from an EMBL/GenBank/DDBJ whole genome shotgun (WGS) entry which is preliminary data.</text>
</comment>
<dbReference type="InterPro" id="IPR016155">
    <property type="entry name" value="Mopterin_synth/thiamin_S_b"/>
</dbReference>
<name>A1ZKW3_MICM2</name>
<protein>
    <submittedName>
        <fullName evidence="1">Thiamine biosynthesis protein ThiS</fullName>
    </submittedName>
</protein>
<dbReference type="eggNOG" id="COG2104">
    <property type="taxonomic scope" value="Bacteria"/>
</dbReference>
<dbReference type="RefSeq" id="WP_002697086.1">
    <property type="nucleotide sequence ID" value="NZ_AAWS01000013.1"/>
</dbReference>